<accession>A0ABW1QVL9</accession>
<keyword evidence="3" id="KW-1185">Reference proteome</keyword>
<feature type="transmembrane region" description="Helical" evidence="1">
    <location>
        <begin position="118"/>
        <end position="140"/>
    </location>
</feature>
<feature type="transmembrane region" description="Helical" evidence="1">
    <location>
        <begin position="175"/>
        <end position="192"/>
    </location>
</feature>
<evidence type="ECO:0000313" key="2">
    <source>
        <dbReference type="EMBL" id="MFC6152589.1"/>
    </source>
</evidence>
<protein>
    <recommendedName>
        <fullName evidence="4">Fenitrothion hydrolase</fullName>
    </recommendedName>
</protein>
<evidence type="ECO:0008006" key="4">
    <source>
        <dbReference type="Google" id="ProtNLM"/>
    </source>
</evidence>
<feature type="transmembrane region" description="Helical" evidence="1">
    <location>
        <begin position="345"/>
        <end position="368"/>
    </location>
</feature>
<feature type="transmembrane region" description="Helical" evidence="1">
    <location>
        <begin position="90"/>
        <end position="112"/>
    </location>
</feature>
<evidence type="ECO:0000313" key="3">
    <source>
        <dbReference type="Proteomes" id="UP001596098"/>
    </source>
</evidence>
<reference evidence="3" key="1">
    <citation type="journal article" date="2019" name="Int. J. Syst. Evol. Microbiol.">
        <title>The Global Catalogue of Microorganisms (GCM) 10K type strain sequencing project: providing services to taxonomists for standard genome sequencing and annotation.</title>
        <authorList>
            <consortium name="The Broad Institute Genomics Platform"/>
            <consortium name="The Broad Institute Genome Sequencing Center for Infectious Disease"/>
            <person name="Wu L."/>
            <person name="Ma J."/>
        </authorList>
    </citation>
    <scope>NUCLEOTIDE SEQUENCE [LARGE SCALE GENOMIC DNA]</scope>
    <source>
        <strain evidence="3">DFY28</strain>
    </source>
</reference>
<dbReference type="EMBL" id="JBHSQI010000002">
    <property type="protein sequence ID" value="MFC6152589.1"/>
    <property type="molecule type" value="Genomic_DNA"/>
</dbReference>
<feature type="transmembrane region" description="Helical" evidence="1">
    <location>
        <begin position="443"/>
        <end position="461"/>
    </location>
</feature>
<sequence>MLALSHLSGATTTAPSIASSITDSAMLQAHGIGGAKDLPIPAEYAVLGAVAALLLSFVVLAFAWRRPRFEERTPHVSLPALQRVVESRGFLLTTRTAGIIAFLYCLMCLTLGKDLIDNPIFGITYVLLWVGIVPASLLLGPVWKYISPFRTFSALLNRLGGIDPDEGMYRYPVKLGLWPAAVGLYLFVWMELSVWDGGTTLGGIRLWLAVYLVAMVLGSVVWGNRFLSSADPFEVYSSLLARLSPWGRDEKGQLVLMSPLRNLAGITPRPGLVAVVAVLFGSTAYDSFHESPQWVRFVFSNDISETLLNNVAFLVFSLLAGLIFTVATMTTGVAAGTDRRTLPALFAHSMVPIVVGYVFAHYFTFLVVTGQMTVQQISDPFSNGSNWFGTADMAVNQWIRSQPTLVACLKVGAVVTGHVLGAVAAHDRALVLLPRKHQLSGQLTLLTAMVVFTAGGLYLLFAA</sequence>
<keyword evidence="1" id="KW-0472">Membrane</keyword>
<feature type="transmembrane region" description="Helical" evidence="1">
    <location>
        <begin position="44"/>
        <end position="64"/>
    </location>
</feature>
<organism evidence="2 3">
    <name type="scientific">Nocardioides yefusunii</name>
    <dbReference type="NCBI Taxonomy" id="2500546"/>
    <lineage>
        <taxon>Bacteria</taxon>
        <taxon>Bacillati</taxon>
        <taxon>Actinomycetota</taxon>
        <taxon>Actinomycetes</taxon>
        <taxon>Propionibacteriales</taxon>
        <taxon>Nocardioidaceae</taxon>
        <taxon>Nocardioides</taxon>
    </lineage>
</organism>
<keyword evidence="1" id="KW-0812">Transmembrane</keyword>
<feature type="transmembrane region" description="Helical" evidence="1">
    <location>
        <begin position="204"/>
        <end position="223"/>
    </location>
</feature>
<dbReference type="Proteomes" id="UP001596098">
    <property type="component" value="Unassembled WGS sequence"/>
</dbReference>
<keyword evidence="1" id="KW-1133">Transmembrane helix</keyword>
<evidence type="ECO:0000256" key="1">
    <source>
        <dbReference type="SAM" id="Phobius"/>
    </source>
</evidence>
<feature type="transmembrane region" description="Helical" evidence="1">
    <location>
        <begin position="311"/>
        <end position="333"/>
    </location>
</feature>
<proteinExistence type="predicted"/>
<dbReference type="RefSeq" id="WP_239022214.1">
    <property type="nucleotide sequence ID" value="NZ_CP034929.1"/>
</dbReference>
<name>A0ABW1QVL9_9ACTN</name>
<comment type="caution">
    <text evidence="2">The sequence shown here is derived from an EMBL/GenBank/DDBJ whole genome shotgun (WGS) entry which is preliminary data.</text>
</comment>
<gene>
    <name evidence="2" type="ORF">ACFPWU_02785</name>
</gene>